<evidence type="ECO:0000313" key="1">
    <source>
        <dbReference type="EMBL" id="PSN66818.1"/>
    </source>
</evidence>
<protein>
    <submittedName>
        <fullName evidence="1">Uncharacterized protein</fullName>
    </submittedName>
</protein>
<name>A0A2T2NP19_CORCC</name>
<dbReference type="EMBL" id="KZ678135">
    <property type="protein sequence ID" value="PSN66818.1"/>
    <property type="molecule type" value="Genomic_DNA"/>
</dbReference>
<accession>A0A2T2NP19</accession>
<sequence length="224" mass="24540">MYPVSYPHPDPLLPTNQQARKDLLEAVGVLTEQVFRGGAPKSERLARAFVGITADRSLKKVGNLGDPLPATPHFKRHSRYQAPVTSRMGNAKWLRCGSAGTPPLLRGRVMPNPFGGLSAPRATAMPSSFRPAPAQIACENPFHARRRIDSGKTRCGELGVHRWTTSARLWATVIKDTAAGSAFARMTKGSSAEISKWWLSILGRSHLVVMSLWRRSFVCREGTG</sequence>
<dbReference type="AlphaFoldDB" id="A0A2T2NP19"/>
<keyword evidence="2" id="KW-1185">Reference proteome</keyword>
<proteinExistence type="predicted"/>
<evidence type="ECO:0000313" key="2">
    <source>
        <dbReference type="Proteomes" id="UP000240883"/>
    </source>
</evidence>
<dbReference type="Proteomes" id="UP000240883">
    <property type="component" value="Unassembled WGS sequence"/>
</dbReference>
<organism evidence="1 2">
    <name type="scientific">Corynespora cassiicola Philippines</name>
    <dbReference type="NCBI Taxonomy" id="1448308"/>
    <lineage>
        <taxon>Eukaryota</taxon>
        <taxon>Fungi</taxon>
        <taxon>Dikarya</taxon>
        <taxon>Ascomycota</taxon>
        <taxon>Pezizomycotina</taxon>
        <taxon>Dothideomycetes</taxon>
        <taxon>Pleosporomycetidae</taxon>
        <taxon>Pleosporales</taxon>
        <taxon>Corynesporascaceae</taxon>
        <taxon>Corynespora</taxon>
    </lineage>
</organism>
<gene>
    <name evidence="1" type="ORF">BS50DRAFT_374625</name>
</gene>
<reference evidence="1 2" key="1">
    <citation type="journal article" date="2018" name="Front. Microbiol.">
        <title>Genome-Wide Analysis of Corynespora cassiicola Leaf Fall Disease Putative Effectors.</title>
        <authorList>
            <person name="Lopez D."/>
            <person name="Ribeiro S."/>
            <person name="Label P."/>
            <person name="Fumanal B."/>
            <person name="Venisse J.S."/>
            <person name="Kohler A."/>
            <person name="de Oliveira R.R."/>
            <person name="Labutti K."/>
            <person name="Lipzen A."/>
            <person name="Lail K."/>
            <person name="Bauer D."/>
            <person name="Ohm R.A."/>
            <person name="Barry K.W."/>
            <person name="Spatafora J."/>
            <person name="Grigoriev I.V."/>
            <person name="Martin F.M."/>
            <person name="Pujade-Renaud V."/>
        </authorList>
    </citation>
    <scope>NUCLEOTIDE SEQUENCE [LARGE SCALE GENOMIC DNA]</scope>
    <source>
        <strain evidence="1 2">Philippines</strain>
    </source>
</reference>